<gene>
    <name evidence="2" type="ORF">J5Y10_11965</name>
</gene>
<organism evidence="2 3">
    <name type="scientific">Roseomonas indoligenes</name>
    <dbReference type="NCBI Taxonomy" id="2820811"/>
    <lineage>
        <taxon>Bacteria</taxon>
        <taxon>Pseudomonadati</taxon>
        <taxon>Pseudomonadota</taxon>
        <taxon>Alphaproteobacteria</taxon>
        <taxon>Acetobacterales</taxon>
        <taxon>Roseomonadaceae</taxon>
        <taxon>Roseomonas</taxon>
    </lineage>
</organism>
<accession>A0A940MXH0</accession>
<feature type="chain" id="PRO_5037183995" evidence="1">
    <location>
        <begin position="26"/>
        <end position="175"/>
    </location>
</feature>
<keyword evidence="1" id="KW-0732">Signal</keyword>
<evidence type="ECO:0000313" key="2">
    <source>
        <dbReference type="EMBL" id="MBP0493493.1"/>
    </source>
</evidence>
<dbReference type="EMBL" id="JAGIZA010000006">
    <property type="protein sequence ID" value="MBP0493493.1"/>
    <property type="molecule type" value="Genomic_DNA"/>
</dbReference>
<sequence length="175" mass="18172">MTLRRAVLPALGLLLASTIALPALAQAPAQSPAIVAPDAVQETPAQSTIVLRLPRQGGEVGEYALDDLSLSVSRTADMRGDSRADISLSLVGLRPMDAALLEWARQDETGAAAFRDLAITVSTPQASGPATTTRYGAEGARVLAFSISHSGMPGTSQLVVQLSVRRIVVNGVAMN</sequence>
<proteinExistence type="predicted"/>
<dbReference type="RefSeq" id="WP_209373847.1">
    <property type="nucleotide sequence ID" value="NZ_JAGIZA010000006.1"/>
</dbReference>
<dbReference type="Proteomes" id="UP000677537">
    <property type="component" value="Unassembled WGS sequence"/>
</dbReference>
<comment type="caution">
    <text evidence="2">The sequence shown here is derived from an EMBL/GenBank/DDBJ whole genome shotgun (WGS) entry which is preliminary data.</text>
</comment>
<feature type="signal peptide" evidence="1">
    <location>
        <begin position="1"/>
        <end position="25"/>
    </location>
</feature>
<reference evidence="2" key="1">
    <citation type="submission" date="2021-03" db="EMBL/GenBank/DDBJ databases">
        <authorList>
            <person name="So Y."/>
        </authorList>
    </citation>
    <scope>NUCLEOTIDE SEQUENCE</scope>
    <source>
        <strain evidence="2">SG15</strain>
    </source>
</reference>
<dbReference type="AlphaFoldDB" id="A0A940MXH0"/>
<evidence type="ECO:0000313" key="3">
    <source>
        <dbReference type="Proteomes" id="UP000677537"/>
    </source>
</evidence>
<evidence type="ECO:0000256" key="1">
    <source>
        <dbReference type="SAM" id="SignalP"/>
    </source>
</evidence>
<name>A0A940MXH0_9PROT</name>
<protein>
    <submittedName>
        <fullName evidence="2">Uncharacterized protein</fullName>
    </submittedName>
</protein>
<keyword evidence="3" id="KW-1185">Reference proteome</keyword>